<dbReference type="AlphaFoldDB" id="A0A3M7RAC7"/>
<proteinExistence type="predicted"/>
<dbReference type="EMBL" id="REGN01003845">
    <property type="protein sequence ID" value="RNA20477.1"/>
    <property type="molecule type" value="Genomic_DNA"/>
</dbReference>
<evidence type="ECO:0000313" key="1">
    <source>
        <dbReference type="EMBL" id="RNA20477.1"/>
    </source>
</evidence>
<accession>A0A3M7RAC7</accession>
<keyword evidence="2" id="KW-1185">Reference proteome</keyword>
<protein>
    <submittedName>
        <fullName evidence="1">Uncharacterized protein</fullName>
    </submittedName>
</protein>
<name>A0A3M7RAC7_BRAPC</name>
<gene>
    <name evidence="1" type="ORF">BpHYR1_002397</name>
</gene>
<evidence type="ECO:0000313" key="2">
    <source>
        <dbReference type="Proteomes" id="UP000276133"/>
    </source>
</evidence>
<comment type="caution">
    <text evidence="1">The sequence shown here is derived from an EMBL/GenBank/DDBJ whole genome shotgun (WGS) entry which is preliminary data.</text>
</comment>
<dbReference type="Proteomes" id="UP000276133">
    <property type="component" value="Unassembled WGS sequence"/>
</dbReference>
<organism evidence="1 2">
    <name type="scientific">Brachionus plicatilis</name>
    <name type="common">Marine rotifer</name>
    <name type="synonym">Brachionus muelleri</name>
    <dbReference type="NCBI Taxonomy" id="10195"/>
    <lineage>
        <taxon>Eukaryota</taxon>
        <taxon>Metazoa</taxon>
        <taxon>Spiralia</taxon>
        <taxon>Gnathifera</taxon>
        <taxon>Rotifera</taxon>
        <taxon>Eurotatoria</taxon>
        <taxon>Monogononta</taxon>
        <taxon>Pseudotrocha</taxon>
        <taxon>Ploima</taxon>
        <taxon>Brachionidae</taxon>
        <taxon>Brachionus</taxon>
    </lineage>
</organism>
<sequence>MLLVLSSPNRSWFISEMMDCFEKLGSIQFDILESRFSAVPLKKIIISIEFCAHDHLRSE</sequence>
<reference evidence="1 2" key="1">
    <citation type="journal article" date="2018" name="Sci. Rep.">
        <title>Genomic signatures of local adaptation to the degree of environmental predictability in rotifers.</title>
        <authorList>
            <person name="Franch-Gras L."/>
            <person name="Hahn C."/>
            <person name="Garcia-Roger E.M."/>
            <person name="Carmona M.J."/>
            <person name="Serra M."/>
            <person name="Gomez A."/>
        </authorList>
    </citation>
    <scope>NUCLEOTIDE SEQUENCE [LARGE SCALE GENOMIC DNA]</scope>
    <source>
        <strain evidence="1">HYR1</strain>
    </source>
</reference>